<evidence type="ECO:0000313" key="2">
    <source>
        <dbReference type="EMBL" id="GFS44586.1"/>
    </source>
</evidence>
<sequence>MIARVERGGATAFATKSSVFIVYADSLFEAMPNDQTELSVNTVREGRGRPALKSVQKSKKQLKLSQRGLTRTPSFSKHPQSP</sequence>
<proteinExistence type="predicted"/>
<feature type="compositionally biased region" description="Polar residues" evidence="1">
    <location>
        <begin position="67"/>
        <end position="82"/>
    </location>
</feature>
<dbReference type="Proteomes" id="UP000887013">
    <property type="component" value="Unassembled WGS sequence"/>
</dbReference>
<dbReference type="EMBL" id="BMAW01044437">
    <property type="protein sequence ID" value="GFS44586.1"/>
    <property type="molecule type" value="Genomic_DNA"/>
</dbReference>
<comment type="caution">
    <text evidence="2">The sequence shown here is derived from an EMBL/GenBank/DDBJ whole genome shotgun (WGS) entry which is preliminary data.</text>
</comment>
<dbReference type="AlphaFoldDB" id="A0A8X6IGA3"/>
<organism evidence="2 3">
    <name type="scientific">Nephila pilipes</name>
    <name type="common">Giant wood spider</name>
    <name type="synonym">Nephila maculata</name>
    <dbReference type="NCBI Taxonomy" id="299642"/>
    <lineage>
        <taxon>Eukaryota</taxon>
        <taxon>Metazoa</taxon>
        <taxon>Ecdysozoa</taxon>
        <taxon>Arthropoda</taxon>
        <taxon>Chelicerata</taxon>
        <taxon>Arachnida</taxon>
        <taxon>Araneae</taxon>
        <taxon>Araneomorphae</taxon>
        <taxon>Entelegynae</taxon>
        <taxon>Araneoidea</taxon>
        <taxon>Nephilidae</taxon>
        <taxon>Nephila</taxon>
    </lineage>
</organism>
<keyword evidence="3" id="KW-1185">Reference proteome</keyword>
<gene>
    <name evidence="2" type="ORF">NPIL_498271</name>
</gene>
<protein>
    <submittedName>
        <fullName evidence="2">Uncharacterized protein</fullName>
    </submittedName>
</protein>
<accession>A0A8X6IGA3</accession>
<feature type="region of interest" description="Disordered" evidence="1">
    <location>
        <begin position="39"/>
        <end position="82"/>
    </location>
</feature>
<evidence type="ECO:0000313" key="3">
    <source>
        <dbReference type="Proteomes" id="UP000887013"/>
    </source>
</evidence>
<name>A0A8X6IGA3_NEPPI</name>
<evidence type="ECO:0000256" key="1">
    <source>
        <dbReference type="SAM" id="MobiDB-lite"/>
    </source>
</evidence>
<reference evidence="2" key="1">
    <citation type="submission" date="2020-08" db="EMBL/GenBank/DDBJ databases">
        <title>Multicomponent nature underlies the extraordinary mechanical properties of spider dragline silk.</title>
        <authorList>
            <person name="Kono N."/>
            <person name="Nakamura H."/>
            <person name="Mori M."/>
            <person name="Yoshida Y."/>
            <person name="Ohtoshi R."/>
            <person name="Malay A.D."/>
            <person name="Moran D.A.P."/>
            <person name="Tomita M."/>
            <person name="Numata K."/>
            <person name="Arakawa K."/>
        </authorList>
    </citation>
    <scope>NUCLEOTIDE SEQUENCE</scope>
</reference>